<dbReference type="OrthoDB" id="5290098at2"/>
<comment type="caution">
    <text evidence="1">The sequence shown here is derived from an EMBL/GenBank/DDBJ whole genome shotgun (WGS) entry which is preliminary data.</text>
</comment>
<proteinExistence type="predicted"/>
<protein>
    <recommendedName>
        <fullName evidence="3">Bacterial surface antigen (D15) domain-containing protein</fullName>
    </recommendedName>
</protein>
<dbReference type="Proteomes" id="UP000319143">
    <property type="component" value="Unassembled WGS sequence"/>
</dbReference>
<keyword evidence="2" id="KW-1185">Reference proteome</keyword>
<accession>A0A5C6CVR3</accession>
<dbReference type="EMBL" id="SJPV01000024">
    <property type="protein sequence ID" value="TWU29043.1"/>
    <property type="molecule type" value="Genomic_DNA"/>
</dbReference>
<dbReference type="RefSeq" id="WP_146531404.1">
    <property type="nucleotide sequence ID" value="NZ_SJPV01000024.1"/>
</dbReference>
<name>A0A5C6CVR3_9BACT</name>
<evidence type="ECO:0000313" key="2">
    <source>
        <dbReference type="Proteomes" id="UP000319143"/>
    </source>
</evidence>
<organism evidence="1 2">
    <name type="scientific">Novipirellula artificiosorum</name>
    <dbReference type="NCBI Taxonomy" id="2528016"/>
    <lineage>
        <taxon>Bacteria</taxon>
        <taxon>Pseudomonadati</taxon>
        <taxon>Planctomycetota</taxon>
        <taxon>Planctomycetia</taxon>
        <taxon>Pirellulales</taxon>
        <taxon>Pirellulaceae</taxon>
        <taxon>Novipirellula</taxon>
    </lineage>
</organism>
<reference evidence="1 2" key="1">
    <citation type="submission" date="2019-02" db="EMBL/GenBank/DDBJ databases">
        <title>Deep-cultivation of Planctomycetes and their phenomic and genomic characterization uncovers novel biology.</title>
        <authorList>
            <person name="Wiegand S."/>
            <person name="Jogler M."/>
            <person name="Boedeker C."/>
            <person name="Pinto D."/>
            <person name="Vollmers J."/>
            <person name="Rivas-Marin E."/>
            <person name="Kohn T."/>
            <person name="Peeters S.H."/>
            <person name="Heuer A."/>
            <person name="Rast P."/>
            <person name="Oberbeckmann S."/>
            <person name="Bunk B."/>
            <person name="Jeske O."/>
            <person name="Meyerdierks A."/>
            <person name="Storesund J.E."/>
            <person name="Kallscheuer N."/>
            <person name="Luecker S."/>
            <person name="Lage O.M."/>
            <person name="Pohl T."/>
            <person name="Merkel B.J."/>
            <person name="Hornburger P."/>
            <person name="Mueller R.-W."/>
            <person name="Bruemmer F."/>
            <person name="Labrenz M."/>
            <person name="Spormann A.M."/>
            <person name="Op Den Camp H."/>
            <person name="Overmann J."/>
            <person name="Amann R."/>
            <person name="Jetten M.S.M."/>
            <person name="Mascher T."/>
            <person name="Medema M.H."/>
            <person name="Devos D.P."/>
            <person name="Kaster A.-K."/>
            <person name="Ovreas L."/>
            <person name="Rohde M."/>
            <person name="Galperin M.Y."/>
            <person name="Jogler C."/>
        </authorList>
    </citation>
    <scope>NUCLEOTIDE SEQUENCE [LARGE SCALE GENOMIC DNA]</scope>
    <source>
        <strain evidence="1 2">Poly41</strain>
    </source>
</reference>
<evidence type="ECO:0008006" key="3">
    <source>
        <dbReference type="Google" id="ProtNLM"/>
    </source>
</evidence>
<evidence type="ECO:0000313" key="1">
    <source>
        <dbReference type="EMBL" id="TWU29043.1"/>
    </source>
</evidence>
<gene>
    <name evidence="1" type="ORF">Poly41_67420</name>
</gene>
<dbReference type="AlphaFoldDB" id="A0A5C6CVR3"/>
<sequence length="207" mass="22742">MFYRNTEVNRKTGDPVRFGGVEGNSDSSAFYLGVKHDSLDNYFFPKNGVFAETVYTQLEDTESRDMIQGRLIAARTRGRHTFLFRGEMVVDDLVAGNWDGEEITTGGFLRLSGYASNQVFASRRAQGAIVCMKQLRTMLSDRVKLYSGASVETAWFDGPLSNVEIDRPVLAGSLFMAAETPLGPVFAGGGATDTDQFSPFIAMGQVF</sequence>